<dbReference type="RefSeq" id="XP_067547576.1">
    <property type="nucleotide sequence ID" value="XM_067693011.1"/>
</dbReference>
<dbReference type="AlphaFoldDB" id="A0A8H8DB22"/>
<organism evidence="1 2">
    <name type="scientific">Candida metapsilosis</name>
    <dbReference type="NCBI Taxonomy" id="273372"/>
    <lineage>
        <taxon>Eukaryota</taxon>
        <taxon>Fungi</taxon>
        <taxon>Dikarya</taxon>
        <taxon>Ascomycota</taxon>
        <taxon>Saccharomycotina</taxon>
        <taxon>Pichiomycetes</taxon>
        <taxon>Debaryomycetaceae</taxon>
        <taxon>Candida/Lodderomyces clade</taxon>
        <taxon>Candida</taxon>
    </lineage>
</organism>
<dbReference type="EMBL" id="JAEOAQ010000005">
    <property type="protein sequence ID" value="KAG5418460.1"/>
    <property type="molecule type" value="Genomic_DNA"/>
</dbReference>
<keyword evidence="2" id="KW-1185">Reference proteome</keyword>
<protein>
    <submittedName>
        <fullName evidence="1">Uncharacterized protein</fullName>
    </submittedName>
</protein>
<evidence type="ECO:0000313" key="2">
    <source>
        <dbReference type="Proteomes" id="UP000669133"/>
    </source>
</evidence>
<accession>A0A8H8DB22</accession>
<dbReference type="OrthoDB" id="4016330at2759"/>
<name>A0A8H8DB22_9ASCO</name>
<gene>
    <name evidence="1" type="ORF">I9W82_003988</name>
</gene>
<sequence>MKNQQQEETVQLYGIIKDSTITILIDEKLLNVICSSSENRQVVIVDLVDLLVDEFNFMNVNILISRNGNVLQMKSFLQFMSCLFDVKLHGDLSQLAIEGEVLDPYDWIGLSCEL</sequence>
<dbReference type="Proteomes" id="UP000669133">
    <property type="component" value="Unassembled WGS sequence"/>
</dbReference>
<evidence type="ECO:0000313" key="1">
    <source>
        <dbReference type="EMBL" id="KAG5418460.1"/>
    </source>
</evidence>
<reference evidence="1 2" key="1">
    <citation type="submission" date="2020-12" db="EMBL/GenBank/DDBJ databases">
        <title>Effect of drift, selection, and recombination on the evolution of hybrid genomes in Candida yeast pathogens.</title>
        <authorList>
            <person name="Mixao V."/>
            <person name="Ksiezopolska E."/>
            <person name="Saus E."/>
            <person name="Boekhout T."/>
            <person name="Gacser A."/>
            <person name="Gabaldon T."/>
        </authorList>
    </citation>
    <scope>NUCLEOTIDE SEQUENCE [LARGE SCALE GENOMIC DNA]</scope>
    <source>
        <strain evidence="1 2">BP57</strain>
    </source>
</reference>
<proteinExistence type="predicted"/>
<comment type="caution">
    <text evidence="1">The sequence shown here is derived from an EMBL/GenBank/DDBJ whole genome shotgun (WGS) entry which is preliminary data.</text>
</comment>
<dbReference type="GeneID" id="93652617"/>